<dbReference type="HAMAP" id="MF_00527">
    <property type="entry name" value="3MGH"/>
    <property type="match status" value="1"/>
</dbReference>
<evidence type="ECO:0000256" key="3">
    <source>
        <dbReference type="ARBA" id="ARBA00022801"/>
    </source>
</evidence>
<evidence type="ECO:0000313" key="6">
    <source>
        <dbReference type="EMBL" id="GAA2118304.1"/>
    </source>
</evidence>
<reference evidence="6 7" key="1">
    <citation type="journal article" date="2019" name="Int. J. Syst. Evol. Microbiol.">
        <title>The Global Catalogue of Microorganisms (GCM) 10K type strain sequencing project: providing services to taxonomists for standard genome sequencing and annotation.</title>
        <authorList>
            <consortium name="The Broad Institute Genomics Platform"/>
            <consortium name="The Broad Institute Genome Sequencing Center for Infectious Disease"/>
            <person name="Wu L."/>
            <person name="Ma J."/>
        </authorList>
    </citation>
    <scope>NUCLEOTIDE SEQUENCE [LARGE SCALE GENOMIC DNA]</scope>
    <source>
        <strain evidence="6 7">JCM 15914</strain>
    </source>
</reference>
<evidence type="ECO:0000256" key="2">
    <source>
        <dbReference type="ARBA" id="ARBA00022763"/>
    </source>
</evidence>
<dbReference type="InterPro" id="IPR011034">
    <property type="entry name" value="Formyl_transferase-like_C_sf"/>
</dbReference>
<dbReference type="EC" id="3.2.2.-" evidence="5"/>
<name>A0ABN2XZQ6_9MICC</name>
<accession>A0ABN2XZQ6</accession>
<keyword evidence="7" id="KW-1185">Reference proteome</keyword>
<dbReference type="RefSeq" id="WP_344224717.1">
    <property type="nucleotide sequence ID" value="NZ_BAAAQA010000018.1"/>
</dbReference>
<dbReference type="EMBL" id="BAAAQA010000018">
    <property type="protein sequence ID" value="GAA2118304.1"/>
    <property type="molecule type" value="Genomic_DNA"/>
</dbReference>
<dbReference type="PANTHER" id="PTHR10429">
    <property type="entry name" value="DNA-3-METHYLADENINE GLYCOSYLASE"/>
    <property type="match status" value="1"/>
</dbReference>
<dbReference type="CDD" id="cd00540">
    <property type="entry name" value="AAG"/>
    <property type="match status" value="1"/>
</dbReference>
<dbReference type="Pfam" id="PF02245">
    <property type="entry name" value="Pur_DNA_glyco"/>
    <property type="match status" value="1"/>
</dbReference>
<sequence length="240" mass="25519">MSNPLEELLSATAPEAAPALLGAVLVRSDQQATVALRLTEIEAYGGPADSDLPDPGAHTYRGRTARNNSMFGPPAHLYVYFTYGLHHALNLVCRPDGHAGGCLIRAGEVVAGEDAARRRRSAQRATEPSHVALARGPGNVAQALALDRSDDGAPLRFLGRAPDPVLAAQRLVAEQPGYQKPWTGLVLPDRSGAADMVTTARTGVSGEGGTDAFPWRFALKNDPTVSPYRKAAVKKRRTRP</sequence>
<evidence type="ECO:0000256" key="4">
    <source>
        <dbReference type="ARBA" id="ARBA00023204"/>
    </source>
</evidence>
<keyword evidence="2 5" id="KW-0227">DNA damage</keyword>
<organism evidence="6 7">
    <name type="scientific">Kocuria atrinae</name>
    <dbReference type="NCBI Taxonomy" id="592377"/>
    <lineage>
        <taxon>Bacteria</taxon>
        <taxon>Bacillati</taxon>
        <taxon>Actinomycetota</taxon>
        <taxon>Actinomycetes</taxon>
        <taxon>Micrococcales</taxon>
        <taxon>Micrococcaceae</taxon>
        <taxon>Kocuria</taxon>
    </lineage>
</organism>
<dbReference type="Proteomes" id="UP001500166">
    <property type="component" value="Unassembled WGS sequence"/>
</dbReference>
<evidence type="ECO:0000313" key="7">
    <source>
        <dbReference type="Proteomes" id="UP001500166"/>
    </source>
</evidence>
<dbReference type="NCBIfam" id="NF002003">
    <property type="entry name" value="PRK00802.1-3"/>
    <property type="match status" value="1"/>
</dbReference>
<dbReference type="NCBIfam" id="TIGR00567">
    <property type="entry name" value="3mg"/>
    <property type="match status" value="1"/>
</dbReference>
<dbReference type="Gene3D" id="3.10.300.10">
    <property type="entry name" value="Methylpurine-DNA glycosylase (MPG)"/>
    <property type="match status" value="1"/>
</dbReference>
<protein>
    <recommendedName>
        <fullName evidence="5">Putative 3-methyladenine DNA glycosylase</fullName>
        <ecNumber evidence="5">3.2.2.-</ecNumber>
    </recommendedName>
</protein>
<comment type="similarity">
    <text evidence="1 5">Belongs to the DNA glycosylase MPG family.</text>
</comment>
<evidence type="ECO:0000256" key="1">
    <source>
        <dbReference type="ARBA" id="ARBA00009232"/>
    </source>
</evidence>
<comment type="caution">
    <text evidence="6">The sequence shown here is derived from an EMBL/GenBank/DDBJ whole genome shotgun (WGS) entry which is preliminary data.</text>
</comment>
<evidence type="ECO:0000256" key="5">
    <source>
        <dbReference type="HAMAP-Rule" id="MF_00527"/>
    </source>
</evidence>
<keyword evidence="4 5" id="KW-0234">DNA repair</keyword>
<gene>
    <name evidence="6" type="ORF">GCM10009824_18340</name>
</gene>
<proteinExistence type="inferred from homology"/>
<dbReference type="SUPFAM" id="SSF50486">
    <property type="entry name" value="FMT C-terminal domain-like"/>
    <property type="match status" value="1"/>
</dbReference>
<dbReference type="InterPro" id="IPR003180">
    <property type="entry name" value="MPG"/>
</dbReference>
<dbReference type="PANTHER" id="PTHR10429:SF0">
    <property type="entry name" value="DNA-3-METHYLADENINE GLYCOSYLASE"/>
    <property type="match status" value="1"/>
</dbReference>
<keyword evidence="3 5" id="KW-0378">Hydrolase</keyword>
<dbReference type="InterPro" id="IPR036995">
    <property type="entry name" value="MPG_sf"/>
</dbReference>